<keyword evidence="3" id="KW-0812">Transmembrane</keyword>
<reference evidence="7 8" key="1">
    <citation type="submission" date="2020-04" db="EMBL/GenBank/DDBJ databases">
        <authorList>
            <person name="De Canck E."/>
        </authorList>
    </citation>
    <scope>NUCLEOTIDE SEQUENCE [LARGE SCALE GENOMIC DNA]</scope>
    <source>
        <strain evidence="7 8">LMG 3328</strain>
    </source>
</reference>
<evidence type="ECO:0000313" key="8">
    <source>
        <dbReference type="Proteomes" id="UP000494122"/>
    </source>
</evidence>
<feature type="domain" description="Type II secretion system protein GspF" evidence="6">
    <location>
        <begin position="114"/>
        <end position="238"/>
    </location>
</feature>
<evidence type="ECO:0000259" key="6">
    <source>
        <dbReference type="Pfam" id="PF00482"/>
    </source>
</evidence>
<evidence type="ECO:0000256" key="2">
    <source>
        <dbReference type="ARBA" id="ARBA00022475"/>
    </source>
</evidence>
<gene>
    <name evidence="7" type="ORF">LMG3328_04876</name>
</gene>
<name>A0A2M9GV73_9BURK</name>
<dbReference type="AlphaFoldDB" id="A0A2M9GV73"/>
<dbReference type="EMBL" id="CADILE010000017">
    <property type="protein sequence ID" value="CAB3912558.1"/>
    <property type="molecule type" value="Genomic_DNA"/>
</dbReference>
<keyword evidence="4" id="KW-1133">Transmembrane helix</keyword>
<dbReference type="GO" id="GO:0005886">
    <property type="term" value="C:plasma membrane"/>
    <property type="evidence" value="ECO:0007669"/>
    <property type="project" value="UniProtKB-SubCell"/>
</dbReference>
<evidence type="ECO:0000256" key="4">
    <source>
        <dbReference type="ARBA" id="ARBA00022989"/>
    </source>
</evidence>
<protein>
    <recommendedName>
        <fullName evidence="6">Type II secretion system protein GspF domain-containing protein</fullName>
    </recommendedName>
</protein>
<dbReference type="PANTHER" id="PTHR35007">
    <property type="entry name" value="INTEGRAL MEMBRANE PROTEIN-RELATED"/>
    <property type="match status" value="1"/>
</dbReference>
<comment type="subcellular location">
    <subcellularLocation>
        <location evidence="1">Cell membrane</location>
        <topology evidence="1">Multi-pass membrane protein</topology>
    </subcellularLocation>
</comment>
<keyword evidence="2" id="KW-1003">Cell membrane</keyword>
<keyword evidence="5" id="KW-0472">Membrane</keyword>
<dbReference type="InterPro" id="IPR042094">
    <property type="entry name" value="T2SS_GspF_sf"/>
</dbReference>
<organism evidence="7 8">
    <name type="scientific">Achromobacter ruhlandii</name>
    <dbReference type="NCBI Taxonomy" id="72557"/>
    <lineage>
        <taxon>Bacteria</taxon>
        <taxon>Pseudomonadati</taxon>
        <taxon>Pseudomonadota</taxon>
        <taxon>Betaproteobacteria</taxon>
        <taxon>Burkholderiales</taxon>
        <taxon>Alcaligenaceae</taxon>
        <taxon>Achromobacter</taxon>
    </lineage>
</organism>
<evidence type="ECO:0000313" key="7">
    <source>
        <dbReference type="EMBL" id="CAB3912558.1"/>
    </source>
</evidence>
<sequence>MTWLAMLAALVCATLLAWQAQRWLAPMLRRHRERYTREAGSRLDALFVFIEPARLWVGTVALAGLAAALVFAATASGIGAALASAAAWRLPRFLVHAMHRRRVRRFEQQLPLALLMLASALRAGVSLMPALRQVAALGGGPVAQEFGLMLREQRLGVPWDEALERLNVRMAGESTTLMVVAMRISARTGGNLAEALDSIAQTLRARLQLQDRVRALTAQGRLQAWIVGALPLLLLVVLDWLEPDSMAPLWHTPRGWLVLALVATLETLGILLIRRIVRIDA</sequence>
<dbReference type="Pfam" id="PF00482">
    <property type="entry name" value="T2SSF"/>
    <property type="match status" value="1"/>
</dbReference>
<dbReference type="Proteomes" id="UP000494122">
    <property type="component" value="Unassembled WGS sequence"/>
</dbReference>
<dbReference type="PANTHER" id="PTHR35007:SF1">
    <property type="entry name" value="PILUS ASSEMBLY PROTEIN"/>
    <property type="match status" value="1"/>
</dbReference>
<accession>A0A2M9GV73</accession>
<dbReference type="InterPro" id="IPR018076">
    <property type="entry name" value="T2SS_GspF_dom"/>
</dbReference>
<proteinExistence type="predicted"/>
<evidence type="ECO:0000256" key="1">
    <source>
        <dbReference type="ARBA" id="ARBA00004651"/>
    </source>
</evidence>
<evidence type="ECO:0000256" key="3">
    <source>
        <dbReference type="ARBA" id="ARBA00022692"/>
    </source>
</evidence>
<evidence type="ECO:0000256" key="5">
    <source>
        <dbReference type="ARBA" id="ARBA00023136"/>
    </source>
</evidence>
<dbReference type="RefSeq" id="WP_054417779.1">
    <property type="nucleotide sequence ID" value="NZ_CADILE010000017.1"/>
</dbReference>
<dbReference type="Gene3D" id="1.20.81.30">
    <property type="entry name" value="Type II secretion system (T2SS), domain F"/>
    <property type="match status" value="1"/>
</dbReference>